<dbReference type="Gene3D" id="1.10.10.60">
    <property type="entry name" value="Homeodomain-like"/>
    <property type="match status" value="1"/>
</dbReference>
<evidence type="ECO:0000313" key="5">
    <source>
        <dbReference type="EMBL" id="RDB06923.1"/>
    </source>
</evidence>
<protein>
    <submittedName>
        <fullName evidence="5">AraC family transcriptional regulator</fullName>
    </submittedName>
</protein>
<gene>
    <name evidence="5" type="ORF">DVG78_06500</name>
</gene>
<name>A0A369IHR2_9BACT</name>
<dbReference type="InterPro" id="IPR053142">
    <property type="entry name" value="PchR_regulatory_protein"/>
</dbReference>
<keyword evidence="2" id="KW-0238">DNA-binding</keyword>
<evidence type="ECO:0000256" key="2">
    <source>
        <dbReference type="ARBA" id="ARBA00023125"/>
    </source>
</evidence>
<dbReference type="SUPFAM" id="SSF46689">
    <property type="entry name" value="Homeodomain-like"/>
    <property type="match status" value="1"/>
</dbReference>
<dbReference type="PANTHER" id="PTHR47893">
    <property type="entry name" value="REGULATORY PROTEIN PCHR"/>
    <property type="match status" value="1"/>
</dbReference>
<dbReference type="AlphaFoldDB" id="A0A369IHR2"/>
<dbReference type="PROSITE" id="PS00041">
    <property type="entry name" value="HTH_ARAC_FAMILY_1"/>
    <property type="match status" value="1"/>
</dbReference>
<dbReference type="EMBL" id="QPIW01000003">
    <property type="protein sequence ID" value="RDB06923.1"/>
    <property type="molecule type" value="Genomic_DNA"/>
</dbReference>
<keyword evidence="1" id="KW-0805">Transcription regulation</keyword>
<dbReference type="GO" id="GO:0043565">
    <property type="term" value="F:sequence-specific DNA binding"/>
    <property type="evidence" value="ECO:0007669"/>
    <property type="project" value="InterPro"/>
</dbReference>
<dbReference type="InterPro" id="IPR009057">
    <property type="entry name" value="Homeodomain-like_sf"/>
</dbReference>
<dbReference type="InterPro" id="IPR018062">
    <property type="entry name" value="HTH_AraC-typ_CS"/>
</dbReference>
<dbReference type="InterPro" id="IPR018060">
    <property type="entry name" value="HTH_AraC"/>
</dbReference>
<dbReference type="GO" id="GO:0003700">
    <property type="term" value="F:DNA-binding transcription factor activity"/>
    <property type="evidence" value="ECO:0007669"/>
    <property type="project" value="InterPro"/>
</dbReference>
<keyword evidence="6" id="KW-1185">Reference proteome</keyword>
<reference evidence="5 6" key="1">
    <citation type="submission" date="2018-07" db="EMBL/GenBank/DDBJ databases">
        <title>Genome analysis of Runella aurantiaca.</title>
        <authorList>
            <person name="Yang X."/>
        </authorList>
    </citation>
    <scope>NUCLEOTIDE SEQUENCE [LARGE SCALE GENOMIC DNA]</scope>
    <source>
        <strain evidence="5 6">YX9</strain>
    </source>
</reference>
<evidence type="ECO:0000259" key="4">
    <source>
        <dbReference type="PROSITE" id="PS01124"/>
    </source>
</evidence>
<organism evidence="5 6">
    <name type="scientific">Runella aurantiaca</name>
    <dbReference type="NCBI Taxonomy" id="2282308"/>
    <lineage>
        <taxon>Bacteria</taxon>
        <taxon>Pseudomonadati</taxon>
        <taxon>Bacteroidota</taxon>
        <taxon>Cytophagia</taxon>
        <taxon>Cytophagales</taxon>
        <taxon>Spirosomataceae</taxon>
        <taxon>Runella</taxon>
    </lineage>
</organism>
<keyword evidence="3" id="KW-0804">Transcription</keyword>
<evidence type="ECO:0000256" key="3">
    <source>
        <dbReference type="ARBA" id="ARBA00023163"/>
    </source>
</evidence>
<dbReference type="PROSITE" id="PS01124">
    <property type="entry name" value="HTH_ARAC_FAMILY_2"/>
    <property type="match status" value="1"/>
</dbReference>
<evidence type="ECO:0000256" key="1">
    <source>
        <dbReference type="ARBA" id="ARBA00023015"/>
    </source>
</evidence>
<dbReference type="SMART" id="SM00342">
    <property type="entry name" value="HTH_ARAC"/>
    <property type="match status" value="1"/>
</dbReference>
<dbReference type="OrthoDB" id="799767at2"/>
<dbReference type="Proteomes" id="UP000253141">
    <property type="component" value="Unassembled WGS sequence"/>
</dbReference>
<dbReference type="PANTHER" id="PTHR47893:SF1">
    <property type="entry name" value="REGULATORY PROTEIN PCHR"/>
    <property type="match status" value="1"/>
</dbReference>
<dbReference type="Pfam" id="PF12833">
    <property type="entry name" value="HTH_18"/>
    <property type="match status" value="1"/>
</dbReference>
<dbReference type="RefSeq" id="WP_114460243.1">
    <property type="nucleotide sequence ID" value="NZ_QPIW01000003.1"/>
</dbReference>
<accession>A0A369IHR2</accession>
<sequence>MNTIPTLQKNKPASDPFLEIKIHEFYIGMLIHPLQKIPPLTKIAFDMNVPVDKFKAAFKAIYGQSHYQVHMNIKLECAKRILCSGQYRVWQVSAMLGYSQTAKFVLIFRKKTGMTPKQFANANKKELLL</sequence>
<feature type="domain" description="HTH araC/xylS-type" evidence="4">
    <location>
        <begin position="24"/>
        <end position="122"/>
    </location>
</feature>
<comment type="caution">
    <text evidence="5">The sequence shown here is derived from an EMBL/GenBank/DDBJ whole genome shotgun (WGS) entry which is preliminary data.</text>
</comment>
<proteinExistence type="predicted"/>
<evidence type="ECO:0000313" key="6">
    <source>
        <dbReference type="Proteomes" id="UP000253141"/>
    </source>
</evidence>